<dbReference type="Pfam" id="PF01753">
    <property type="entry name" value="zf-MYND"/>
    <property type="match status" value="1"/>
</dbReference>
<name>A0A0D2UHM0_CAPO3</name>
<organism evidence="6 7">
    <name type="scientific">Capsaspora owczarzaki (strain ATCC 30864)</name>
    <dbReference type="NCBI Taxonomy" id="595528"/>
    <lineage>
        <taxon>Eukaryota</taxon>
        <taxon>Filasterea</taxon>
        <taxon>Capsaspora</taxon>
    </lineage>
</organism>
<proteinExistence type="predicted"/>
<dbReference type="RefSeq" id="XP_004346902.1">
    <property type="nucleotide sequence ID" value="XM_004346852.2"/>
</dbReference>
<dbReference type="OrthoDB" id="2224399at2759"/>
<evidence type="ECO:0000256" key="2">
    <source>
        <dbReference type="ARBA" id="ARBA00022771"/>
    </source>
</evidence>
<evidence type="ECO:0000313" key="7">
    <source>
        <dbReference type="Proteomes" id="UP000008743"/>
    </source>
</evidence>
<evidence type="ECO:0000313" key="6">
    <source>
        <dbReference type="EMBL" id="KJE94591.1"/>
    </source>
</evidence>
<accession>A0A0D2UHM0</accession>
<dbReference type="STRING" id="595528.A0A0D2UHM0"/>
<dbReference type="AlphaFoldDB" id="A0A0D2UHM0"/>
<evidence type="ECO:0000256" key="1">
    <source>
        <dbReference type="ARBA" id="ARBA00022723"/>
    </source>
</evidence>
<dbReference type="Gene3D" id="6.10.140.2220">
    <property type="match status" value="1"/>
</dbReference>
<dbReference type="Proteomes" id="UP000008743">
    <property type="component" value="Unassembled WGS sequence"/>
</dbReference>
<keyword evidence="2 4" id="KW-0863">Zinc-finger</keyword>
<dbReference type="EMBL" id="KE346367">
    <property type="protein sequence ID" value="KJE94591.1"/>
    <property type="molecule type" value="Genomic_DNA"/>
</dbReference>
<dbReference type="PANTHER" id="PTHR10237:SF14">
    <property type="entry name" value="MYND-TYPE DOMAIN-CONTAINING PROTEIN"/>
    <property type="match status" value="1"/>
</dbReference>
<dbReference type="GO" id="GO:0005634">
    <property type="term" value="C:nucleus"/>
    <property type="evidence" value="ECO:0007669"/>
    <property type="project" value="TreeGrafter"/>
</dbReference>
<protein>
    <recommendedName>
        <fullName evidence="5">MYND-type domain-containing protein</fullName>
    </recommendedName>
</protein>
<dbReference type="InterPro" id="IPR002893">
    <property type="entry name" value="Znf_MYND"/>
</dbReference>
<dbReference type="GO" id="GO:0008270">
    <property type="term" value="F:zinc ion binding"/>
    <property type="evidence" value="ECO:0007669"/>
    <property type="project" value="UniProtKB-KW"/>
</dbReference>
<reference evidence="7" key="1">
    <citation type="submission" date="2011-02" db="EMBL/GenBank/DDBJ databases">
        <title>The Genome Sequence of Capsaspora owczarzaki ATCC 30864.</title>
        <authorList>
            <person name="Russ C."/>
            <person name="Cuomo C."/>
            <person name="Burger G."/>
            <person name="Gray M.W."/>
            <person name="Holland P.W.H."/>
            <person name="King N."/>
            <person name="Lang F.B.F."/>
            <person name="Roger A.J."/>
            <person name="Ruiz-Trillo I."/>
            <person name="Young S.K."/>
            <person name="Zeng Q."/>
            <person name="Gargeya S."/>
            <person name="Alvarado L."/>
            <person name="Berlin A."/>
            <person name="Chapman S.B."/>
            <person name="Chen Z."/>
            <person name="Freedman E."/>
            <person name="Gellesch M."/>
            <person name="Goldberg J."/>
            <person name="Griggs A."/>
            <person name="Gujja S."/>
            <person name="Heilman E."/>
            <person name="Heiman D."/>
            <person name="Howarth C."/>
            <person name="Mehta T."/>
            <person name="Neiman D."/>
            <person name="Pearson M."/>
            <person name="Roberts A."/>
            <person name="Saif S."/>
            <person name="Shea T."/>
            <person name="Shenoy N."/>
            <person name="Sisk P."/>
            <person name="Stolte C."/>
            <person name="Sykes S."/>
            <person name="White J."/>
            <person name="Yandava C."/>
            <person name="Haas B."/>
            <person name="Nusbaum C."/>
            <person name="Birren B."/>
        </authorList>
    </citation>
    <scope>NUCLEOTIDE SEQUENCE</scope>
    <source>
        <strain evidence="7">ATCC 30864</strain>
    </source>
</reference>
<feature type="domain" description="MYND-type" evidence="5">
    <location>
        <begin position="24"/>
        <end position="62"/>
    </location>
</feature>
<dbReference type="PhylomeDB" id="A0A0D2UHM0"/>
<evidence type="ECO:0000259" key="5">
    <source>
        <dbReference type="PROSITE" id="PS50865"/>
    </source>
</evidence>
<keyword evidence="1" id="KW-0479">Metal-binding</keyword>
<dbReference type="PROSITE" id="PS50865">
    <property type="entry name" value="ZF_MYND_2"/>
    <property type="match status" value="1"/>
</dbReference>
<dbReference type="GO" id="GO:0000981">
    <property type="term" value="F:DNA-binding transcription factor activity, RNA polymerase II-specific"/>
    <property type="evidence" value="ECO:0007669"/>
    <property type="project" value="TreeGrafter"/>
</dbReference>
<keyword evidence="3" id="KW-0862">Zinc</keyword>
<evidence type="ECO:0000256" key="3">
    <source>
        <dbReference type="ARBA" id="ARBA00022833"/>
    </source>
</evidence>
<dbReference type="InParanoid" id="A0A0D2UHM0"/>
<gene>
    <name evidence="6" type="ORF">CAOG_005217</name>
</gene>
<evidence type="ECO:0000256" key="4">
    <source>
        <dbReference type="PROSITE-ProRule" id="PRU00134"/>
    </source>
</evidence>
<sequence length="264" mass="28827">MSSTTTTTTTTTADSSAPTKHKLCAVCQKLPTEVKRCGKCFKTYYCSRECQVKDWPRHKTECNSAIHINTSATGSASGSNSGEQAEETKKLQQTAAPAQLFTPQAVTGADIYTLFNLPVGDPKILQFVIYLVHLNKTNGAPITGQEQYHAPVPTIARFPGSDYHNYPVLGLSLCFEKNLLTAVHVYCEAVSGYTGYCGPLPHGISLKDNNVDIVKRLGEPTVKGGKVVNVWIAYEELGMQVDFSTKDWNDLDNKISSVALYAPR</sequence>
<dbReference type="PANTHER" id="PTHR10237">
    <property type="entry name" value="DEFORMED EPIDERMAL AUTOREGULATORY FACTOR 1 HOMOLOG SUPPRESSIN"/>
    <property type="match status" value="1"/>
</dbReference>
<keyword evidence="7" id="KW-1185">Reference proteome</keyword>
<dbReference type="InterPro" id="IPR024119">
    <property type="entry name" value="TF_DEAF-1"/>
</dbReference>
<dbReference type="SUPFAM" id="SSF144232">
    <property type="entry name" value="HIT/MYND zinc finger-like"/>
    <property type="match status" value="1"/>
</dbReference>